<comment type="caution">
    <text evidence="2">The sequence shown here is derived from an EMBL/GenBank/DDBJ whole genome shotgun (WGS) entry which is preliminary data.</text>
</comment>
<reference evidence="2 3" key="1">
    <citation type="journal article" date="2018" name="Environ. Microbiol.">
        <title>Isolation and genomic characterization of Novimethylophilus kurashikiensis gen. nov. sp. nov., a new lanthanide-dependent methylotrophic species of Methylophilaceae.</title>
        <authorList>
            <person name="Lv H."/>
            <person name="Sahin N."/>
            <person name="Tani A."/>
        </authorList>
    </citation>
    <scope>NUCLEOTIDE SEQUENCE [LARGE SCALE GENOMIC DNA]</scope>
    <source>
        <strain evidence="2 3">La2-4</strain>
    </source>
</reference>
<keyword evidence="1" id="KW-0175">Coiled coil</keyword>
<sequence length="195" mass="21641">MGTRQVSNTLSRWHKVVDRFKQSIAQLSGDIKRSISPVTYNNLAVVKVEREHYTKVAADAVAKVDLLLKLNATVGHIREQLARANVEKGVSALLAEQVSKQAEKALLEDLVSSTEGVRLNFKDAEVVMARNETANSAYREHFTFSRVDESVADAWRSELDALNRALVALSDRISDANAQRVAIELDEDVLAYMGM</sequence>
<dbReference type="EMBL" id="BDOQ01000008">
    <property type="protein sequence ID" value="GBG14591.1"/>
    <property type="molecule type" value="Genomic_DNA"/>
</dbReference>
<dbReference type="Proteomes" id="UP000245081">
    <property type="component" value="Unassembled WGS sequence"/>
</dbReference>
<gene>
    <name evidence="2" type="ORF">NMK_2190</name>
</gene>
<proteinExistence type="predicted"/>
<keyword evidence="3" id="KW-1185">Reference proteome</keyword>
<dbReference type="RefSeq" id="WP_109015783.1">
    <property type="nucleotide sequence ID" value="NZ_BDOQ01000008.1"/>
</dbReference>
<protein>
    <submittedName>
        <fullName evidence="2">Trigger factor</fullName>
    </submittedName>
</protein>
<organism evidence="2 3">
    <name type="scientific">Novimethylophilus kurashikiensis</name>
    <dbReference type="NCBI Taxonomy" id="1825523"/>
    <lineage>
        <taxon>Bacteria</taxon>
        <taxon>Pseudomonadati</taxon>
        <taxon>Pseudomonadota</taxon>
        <taxon>Betaproteobacteria</taxon>
        <taxon>Nitrosomonadales</taxon>
        <taxon>Methylophilaceae</taxon>
        <taxon>Novimethylophilus</taxon>
    </lineage>
</organism>
<evidence type="ECO:0000313" key="3">
    <source>
        <dbReference type="Proteomes" id="UP000245081"/>
    </source>
</evidence>
<accession>A0A2R5FD24</accession>
<evidence type="ECO:0000256" key="1">
    <source>
        <dbReference type="SAM" id="Coils"/>
    </source>
</evidence>
<evidence type="ECO:0000313" key="2">
    <source>
        <dbReference type="EMBL" id="GBG14591.1"/>
    </source>
</evidence>
<dbReference type="AlphaFoldDB" id="A0A2R5FD24"/>
<name>A0A2R5FD24_9PROT</name>
<feature type="coiled-coil region" evidence="1">
    <location>
        <begin position="152"/>
        <end position="179"/>
    </location>
</feature>